<accession>A0A5B6WNX6</accession>
<reference evidence="2" key="1">
    <citation type="journal article" date="2019" name="Plant Biotechnol. J.">
        <title>Genome sequencing of the Australian wild diploid species Gossypium australe highlights disease resistance and delayed gland morphogenesis.</title>
        <authorList>
            <person name="Cai Y."/>
            <person name="Cai X."/>
            <person name="Wang Q."/>
            <person name="Wang P."/>
            <person name="Zhang Y."/>
            <person name="Cai C."/>
            <person name="Xu Y."/>
            <person name="Wang K."/>
            <person name="Zhou Z."/>
            <person name="Wang C."/>
            <person name="Geng S."/>
            <person name="Li B."/>
            <person name="Dong Q."/>
            <person name="Hou Y."/>
            <person name="Wang H."/>
            <person name="Ai P."/>
            <person name="Liu Z."/>
            <person name="Yi F."/>
            <person name="Sun M."/>
            <person name="An G."/>
            <person name="Cheng J."/>
            <person name="Zhang Y."/>
            <person name="Shi Q."/>
            <person name="Xie Y."/>
            <person name="Shi X."/>
            <person name="Chang Y."/>
            <person name="Huang F."/>
            <person name="Chen Y."/>
            <person name="Hong S."/>
            <person name="Mi L."/>
            <person name="Sun Q."/>
            <person name="Zhang L."/>
            <person name="Zhou B."/>
            <person name="Peng R."/>
            <person name="Zhang X."/>
            <person name="Liu F."/>
        </authorList>
    </citation>
    <scope>NUCLEOTIDE SEQUENCE [LARGE SCALE GENOMIC DNA]</scope>
    <source>
        <strain evidence="2">cv. PA1801</strain>
    </source>
</reference>
<comment type="caution">
    <text evidence="1">The sequence shown here is derived from an EMBL/GenBank/DDBJ whole genome shotgun (WGS) entry which is preliminary data.</text>
</comment>
<dbReference type="EMBL" id="SMMG02000002">
    <property type="protein sequence ID" value="KAA3483093.1"/>
    <property type="molecule type" value="Genomic_DNA"/>
</dbReference>
<keyword evidence="2" id="KW-1185">Reference proteome</keyword>
<gene>
    <name evidence="1" type="ORF">EPI10_005289</name>
</gene>
<organism evidence="1 2">
    <name type="scientific">Gossypium australe</name>
    <dbReference type="NCBI Taxonomy" id="47621"/>
    <lineage>
        <taxon>Eukaryota</taxon>
        <taxon>Viridiplantae</taxon>
        <taxon>Streptophyta</taxon>
        <taxon>Embryophyta</taxon>
        <taxon>Tracheophyta</taxon>
        <taxon>Spermatophyta</taxon>
        <taxon>Magnoliopsida</taxon>
        <taxon>eudicotyledons</taxon>
        <taxon>Gunneridae</taxon>
        <taxon>Pentapetalae</taxon>
        <taxon>rosids</taxon>
        <taxon>malvids</taxon>
        <taxon>Malvales</taxon>
        <taxon>Malvaceae</taxon>
        <taxon>Malvoideae</taxon>
        <taxon>Gossypium</taxon>
    </lineage>
</organism>
<proteinExistence type="predicted"/>
<sequence>MQSRGGSFWRYLSFKMDQSTSEPETKYFETQIGLIVFAEEDLEGLRLSSSKSFNLSTELLFSTFFCFLKK</sequence>
<protein>
    <submittedName>
        <fullName evidence="1">MLP-like protein 43</fullName>
    </submittedName>
</protein>
<dbReference type="OrthoDB" id="1858121at2759"/>
<name>A0A5B6WNX6_9ROSI</name>
<evidence type="ECO:0000313" key="2">
    <source>
        <dbReference type="Proteomes" id="UP000325315"/>
    </source>
</evidence>
<dbReference type="AlphaFoldDB" id="A0A5B6WNX6"/>
<dbReference type="Proteomes" id="UP000325315">
    <property type="component" value="Unassembled WGS sequence"/>
</dbReference>
<evidence type="ECO:0000313" key="1">
    <source>
        <dbReference type="EMBL" id="KAA3483093.1"/>
    </source>
</evidence>